<proteinExistence type="predicted"/>
<comment type="caution">
    <text evidence="1">The sequence shown here is derived from an EMBL/GenBank/DDBJ whole genome shotgun (WGS) entry which is preliminary data.</text>
</comment>
<reference evidence="1" key="1">
    <citation type="journal article" date="2012" name="Science">
        <title>Fermentation, hydrogen, and sulfur metabolism in multiple uncultivated bacterial phyla.</title>
        <authorList>
            <person name="Wrighton K.C."/>
            <person name="Thomas B.C."/>
            <person name="Sharon I."/>
            <person name="Miller C.S."/>
            <person name="Castelle C.J."/>
            <person name="VerBerkmoes N.C."/>
            <person name="Wilkins M.J."/>
            <person name="Hettich R.L."/>
            <person name="Lipton M.S."/>
            <person name="Williams K.H."/>
            <person name="Long P.E."/>
            <person name="Banfield J.F."/>
        </authorList>
    </citation>
    <scope>NUCLEOTIDE SEQUENCE [LARGE SCALE GENOMIC DNA]</scope>
</reference>
<protein>
    <submittedName>
        <fullName evidence="1">Uncharacterized protein</fullName>
    </submittedName>
</protein>
<dbReference type="EMBL" id="AMFJ01000424">
    <property type="protein sequence ID" value="EKE27788.1"/>
    <property type="molecule type" value="Genomic_DNA"/>
</dbReference>
<dbReference type="AlphaFoldDB" id="K2FXS1"/>
<gene>
    <name evidence="1" type="ORF">ACD_3C00150G0002</name>
</gene>
<organism evidence="1">
    <name type="scientific">uncultured bacterium</name>
    <name type="common">gcode 4</name>
    <dbReference type="NCBI Taxonomy" id="1234023"/>
    <lineage>
        <taxon>Bacteria</taxon>
        <taxon>environmental samples</taxon>
    </lineage>
</organism>
<name>K2FXS1_9BACT</name>
<sequence length="148" mass="17906">MKNKIIETPMIEVWKAELFIRLAEQDSKSNELASKIRDVIKLVFDREKEFKVYVKRIKLDMDTYHELFFSDEDTASMLLKDWDSFDKIYSRAKSILEEWRVDVLYIPFDWGKETVVLSRQDLLRWRAGMILASWFFSDNNDQYSWKTQ</sequence>
<evidence type="ECO:0000313" key="1">
    <source>
        <dbReference type="EMBL" id="EKE27788.1"/>
    </source>
</evidence>
<accession>K2FXS1</accession>